<reference evidence="5 6" key="1">
    <citation type="submission" date="2012-06" db="EMBL/GenBank/DDBJ databases">
        <title>Finished chromosome of genome of Microcoleus sp. PCC 7113.</title>
        <authorList>
            <consortium name="US DOE Joint Genome Institute"/>
            <person name="Gugger M."/>
            <person name="Coursin T."/>
            <person name="Rippka R."/>
            <person name="Tandeau De Marsac N."/>
            <person name="Huntemann M."/>
            <person name="Wei C.-L."/>
            <person name="Han J."/>
            <person name="Detter J.C."/>
            <person name="Han C."/>
            <person name="Tapia R."/>
            <person name="Chen A."/>
            <person name="Kyrpides N."/>
            <person name="Mavromatis K."/>
            <person name="Markowitz V."/>
            <person name="Szeto E."/>
            <person name="Ivanova N."/>
            <person name="Pagani I."/>
            <person name="Pati A."/>
            <person name="Goodwin L."/>
            <person name="Nordberg H.P."/>
            <person name="Cantor M.N."/>
            <person name="Hua S.X."/>
            <person name="Woyke T."/>
            <person name="Kerfeld C.A."/>
        </authorList>
    </citation>
    <scope>NUCLEOTIDE SEQUENCE [LARGE SCALE GENOMIC DNA]</scope>
    <source>
        <strain evidence="5 6">PCC 7113</strain>
    </source>
</reference>
<name>K9WK71_9CYAN</name>
<organism evidence="5 6">
    <name type="scientific">Allocoleopsis franciscana PCC 7113</name>
    <dbReference type="NCBI Taxonomy" id="1173027"/>
    <lineage>
        <taxon>Bacteria</taxon>
        <taxon>Bacillati</taxon>
        <taxon>Cyanobacteriota</taxon>
        <taxon>Cyanophyceae</taxon>
        <taxon>Coleofasciculales</taxon>
        <taxon>Coleofasciculaceae</taxon>
        <taxon>Allocoleopsis</taxon>
        <taxon>Allocoleopsis franciscana</taxon>
    </lineage>
</organism>
<dbReference type="eggNOG" id="COG2905">
    <property type="taxonomic scope" value="Bacteria"/>
</dbReference>
<evidence type="ECO:0000313" key="5">
    <source>
        <dbReference type="EMBL" id="AFZ19927.1"/>
    </source>
</evidence>
<dbReference type="Gene3D" id="3.10.580.10">
    <property type="entry name" value="CBS-domain"/>
    <property type="match status" value="2"/>
</dbReference>
<dbReference type="SMART" id="SM00116">
    <property type="entry name" value="CBS"/>
    <property type="match status" value="4"/>
</dbReference>
<dbReference type="HOGENOM" id="CLU_000445_11_37_3"/>
<dbReference type="SUPFAM" id="SSF54631">
    <property type="entry name" value="CBS-domain pair"/>
    <property type="match status" value="2"/>
</dbReference>
<dbReference type="EMBL" id="CP003630">
    <property type="protein sequence ID" value="AFZ19927.1"/>
    <property type="molecule type" value="Genomic_DNA"/>
</dbReference>
<keyword evidence="3" id="KW-0175">Coiled coil</keyword>
<dbReference type="InterPro" id="IPR000644">
    <property type="entry name" value="CBS_dom"/>
</dbReference>
<dbReference type="STRING" id="1173027.Mic7113_4227"/>
<dbReference type="PANTHER" id="PTHR43080:SF2">
    <property type="entry name" value="CBS DOMAIN-CONTAINING PROTEIN"/>
    <property type="match status" value="1"/>
</dbReference>
<feature type="domain" description="CBS" evidence="4">
    <location>
        <begin position="17"/>
        <end position="94"/>
    </location>
</feature>
<gene>
    <name evidence="5" type="ORF">Mic7113_4227</name>
</gene>
<sequence length="339" mass="38490">MQPNDPLIYSPALEEAIDRNPLIVTPDTLLLDVIALMSQARGSRCSLTEANTPLESIPSYEGHSSSVLVMEDNQLLGIFTERDIVWLTADGIPFEGIKISEVMTQPVLTMPESNFQDVFAAIFLFRRNQVRHLVIVDDQNQLMGIVSQESIRRMLRPANLLKLRRVSEVMTTQMIHAPATTSVLNLARLMAEQRVSCVVITQENGYGGFFPLGIVTERDIVQFQALRLNLAQTLAQTVMSTPLFLLHPQDTLWKAHQEMQRRRVRRLVVSWDLGRGWGIITQSNLMRVFDPVEMYGVIEILQRTIEQLEAEKAELLQSHKAELEQHLPYLPAQLNQQAD</sequence>
<keyword evidence="6" id="KW-1185">Reference proteome</keyword>
<feature type="domain" description="CBS" evidence="4">
    <location>
        <begin position="103"/>
        <end position="163"/>
    </location>
</feature>
<feature type="domain" description="CBS" evidence="4">
    <location>
        <begin position="239"/>
        <end position="300"/>
    </location>
</feature>
<evidence type="ECO:0000259" key="4">
    <source>
        <dbReference type="PROSITE" id="PS51371"/>
    </source>
</evidence>
<dbReference type="InterPro" id="IPR046342">
    <property type="entry name" value="CBS_dom_sf"/>
</dbReference>
<dbReference type="KEGG" id="mic:Mic7113_4227"/>
<dbReference type="CDD" id="cd04620">
    <property type="entry name" value="CBS_two-component_sensor_histidine_kinase_repeat1"/>
    <property type="match status" value="1"/>
</dbReference>
<dbReference type="AlphaFoldDB" id="K9WK71"/>
<dbReference type="eggNOG" id="COG0517">
    <property type="taxonomic scope" value="Bacteria"/>
</dbReference>
<dbReference type="PROSITE" id="PS51371">
    <property type="entry name" value="CBS"/>
    <property type="match status" value="4"/>
</dbReference>
<dbReference type="Pfam" id="PF00571">
    <property type="entry name" value="CBS"/>
    <property type="match status" value="4"/>
</dbReference>
<feature type="coiled-coil region" evidence="3">
    <location>
        <begin position="298"/>
        <end position="325"/>
    </location>
</feature>
<dbReference type="CDD" id="cd17774">
    <property type="entry name" value="CBS_two-component_sensor_histidine_kinase_repeat2"/>
    <property type="match status" value="1"/>
</dbReference>
<evidence type="ECO:0000256" key="1">
    <source>
        <dbReference type="ARBA" id="ARBA00023122"/>
    </source>
</evidence>
<accession>K9WK71</accession>
<dbReference type="PANTHER" id="PTHR43080">
    <property type="entry name" value="CBS DOMAIN-CONTAINING PROTEIN CBSX3, MITOCHONDRIAL"/>
    <property type="match status" value="1"/>
</dbReference>
<dbReference type="OrthoDB" id="567974at2"/>
<dbReference type="Proteomes" id="UP000010471">
    <property type="component" value="Chromosome"/>
</dbReference>
<dbReference type="InterPro" id="IPR051257">
    <property type="entry name" value="Diverse_CBS-Domain"/>
</dbReference>
<evidence type="ECO:0000256" key="2">
    <source>
        <dbReference type="PROSITE-ProRule" id="PRU00703"/>
    </source>
</evidence>
<keyword evidence="1 2" id="KW-0129">CBS domain</keyword>
<feature type="domain" description="CBS" evidence="4">
    <location>
        <begin position="170"/>
        <end position="230"/>
    </location>
</feature>
<evidence type="ECO:0000313" key="6">
    <source>
        <dbReference type="Proteomes" id="UP000010471"/>
    </source>
</evidence>
<dbReference type="RefSeq" id="WP_015184063.1">
    <property type="nucleotide sequence ID" value="NC_019738.1"/>
</dbReference>
<protein>
    <submittedName>
        <fullName evidence="5">Putative signal-transduction protein containing cAMP-binding and CBS domains</fullName>
    </submittedName>
</protein>
<evidence type="ECO:0000256" key="3">
    <source>
        <dbReference type="SAM" id="Coils"/>
    </source>
</evidence>
<proteinExistence type="predicted"/>